<dbReference type="GO" id="GO:0008270">
    <property type="term" value="F:zinc ion binding"/>
    <property type="evidence" value="ECO:0007669"/>
    <property type="project" value="TreeGrafter"/>
</dbReference>
<evidence type="ECO:0000313" key="4">
    <source>
        <dbReference type="EMBL" id="MBU2690613.1"/>
    </source>
</evidence>
<dbReference type="SUPFAM" id="SSF53187">
    <property type="entry name" value="Zn-dependent exopeptidases"/>
    <property type="match status" value="1"/>
</dbReference>
<keyword evidence="2" id="KW-0012">Acyltransferase</keyword>
<sequence length="291" mass="32059">MSLLGGICSTQAQSPPFSGDLALLFIEEQVAFGPRVPESDAHRRTLDWMERKLDTGGGLYFRQQFVASRGEREPLELTNVIARFGPLRDGGLLIGAHWDSRPWADRDPDSTHHETPVPGANDGASGTAVLLVLADILGRYPPPIPVTLVFFDGEDLGRPGAEEDWLLGSKYFAAYWPVDRPQVALVIDMVCRSDQLYDREGMCQATSPEVYGLLESIEESLGYFLLSRQVRDPITDDHLPLLQAGIPTGLLIGLEDPDWHTLNDLPGNCSAEALQQMGSLLVEMVYGSYLH</sequence>
<dbReference type="EMBL" id="JAHJDP010000032">
    <property type="protein sequence ID" value="MBU2690613.1"/>
    <property type="molecule type" value="Genomic_DNA"/>
</dbReference>
<evidence type="ECO:0000259" key="3">
    <source>
        <dbReference type="Pfam" id="PF04389"/>
    </source>
</evidence>
<dbReference type="InterPro" id="IPR007484">
    <property type="entry name" value="Peptidase_M28"/>
</dbReference>
<dbReference type="AlphaFoldDB" id="A0A948RW22"/>
<protein>
    <submittedName>
        <fullName evidence="4">M28 family peptidase</fullName>
    </submittedName>
</protein>
<comment type="caution">
    <text evidence="4">The sequence shown here is derived from an EMBL/GenBank/DDBJ whole genome shotgun (WGS) entry which is preliminary data.</text>
</comment>
<dbReference type="InterPro" id="IPR040234">
    <property type="entry name" value="QC/QCL"/>
</dbReference>
<evidence type="ECO:0000313" key="5">
    <source>
        <dbReference type="Proteomes" id="UP000777784"/>
    </source>
</evidence>
<dbReference type="Gene3D" id="3.40.630.10">
    <property type="entry name" value="Zn peptidases"/>
    <property type="match status" value="1"/>
</dbReference>
<name>A0A948RW22_UNCEI</name>
<accession>A0A948RW22</accession>
<reference evidence="4" key="1">
    <citation type="submission" date="2021-05" db="EMBL/GenBank/DDBJ databases">
        <title>Energy efficiency and biological interactions define the core microbiome of deep oligotrophic groundwater.</title>
        <authorList>
            <person name="Mehrshad M."/>
            <person name="Lopez-Fernandez M."/>
            <person name="Bell E."/>
            <person name="Bernier-Latmani R."/>
            <person name="Bertilsson S."/>
            <person name="Dopson M."/>
        </authorList>
    </citation>
    <scope>NUCLEOTIDE SEQUENCE</scope>
    <source>
        <strain evidence="4">Modern_marine.mb.64</strain>
    </source>
</reference>
<dbReference type="Proteomes" id="UP000777784">
    <property type="component" value="Unassembled WGS sequence"/>
</dbReference>
<evidence type="ECO:0000256" key="1">
    <source>
        <dbReference type="ARBA" id="ARBA00022679"/>
    </source>
</evidence>
<dbReference type="PANTHER" id="PTHR12283">
    <property type="entry name" value="GLUTAMINYL-PEPTIDE CYCLOTRANSFERASE"/>
    <property type="match status" value="1"/>
</dbReference>
<dbReference type="PANTHER" id="PTHR12283:SF6">
    <property type="entry name" value="GLUTAMINYL-PEPTIDE CYCLOTRANSFERASE-RELATED"/>
    <property type="match status" value="1"/>
</dbReference>
<dbReference type="GO" id="GO:0016603">
    <property type="term" value="F:glutaminyl-peptide cyclotransferase activity"/>
    <property type="evidence" value="ECO:0007669"/>
    <property type="project" value="TreeGrafter"/>
</dbReference>
<gene>
    <name evidence="4" type="ORF">KJ970_06755</name>
</gene>
<proteinExistence type="predicted"/>
<evidence type="ECO:0000256" key="2">
    <source>
        <dbReference type="ARBA" id="ARBA00023315"/>
    </source>
</evidence>
<organism evidence="4 5">
    <name type="scientific">Eiseniibacteriota bacterium</name>
    <dbReference type="NCBI Taxonomy" id="2212470"/>
    <lineage>
        <taxon>Bacteria</taxon>
        <taxon>Candidatus Eiseniibacteriota</taxon>
    </lineage>
</organism>
<dbReference type="Pfam" id="PF04389">
    <property type="entry name" value="Peptidase_M28"/>
    <property type="match status" value="1"/>
</dbReference>
<feature type="domain" description="Peptidase M28" evidence="3">
    <location>
        <begin position="79"/>
        <end position="284"/>
    </location>
</feature>
<keyword evidence="1" id="KW-0808">Transferase</keyword>